<comment type="caution">
    <text evidence="7">The sequence shown here is derived from an EMBL/GenBank/DDBJ whole genome shotgun (WGS) entry which is preliminary data.</text>
</comment>
<dbReference type="PROSITE" id="PS50103">
    <property type="entry name" value="ZF_C3H1"/>
    <property type="match status" value="1"/>
</dbReference>
<dbReference type="Pfam" id="PF00270">
    <property type="entry name" value="DEAD"/>
    <property type="match status" value="1"/>
</dbReference>
<dbReference type="GO" id="GO:0004386">
    <property type="term" value="F:helicase activity"/>
    <property type="evidence" value="ECO:0007669"/>
    <property type="project" value="UniProtKB-KW"/>
</dbReference>
<keyword evidence="2 9" id="KW-0347">Helicase</keyword>
<sequence>MGKRGGAGTEYKDKAPEQKKDGTVVKSYQRMPTQILNEWCQGQKRPKPEFRGVRSYDRSLCRFKVVLPDPKDVAKSLEFEANRDAETPFAAREEAALVALLKLCPDMPLERKLPDGYRETWLEAIGEAASAKAKAKPKTKAAAKGSAKESPLSGREAAEQEKQAALARKAQEEQMQQLTADEQRNICFEWQRTGRCRRNGCRFDHPPHTEPVSEPLDHSEVEPKYKTGSSAPLGAVHGHMSKADMDREKRERKEAWAQEKNRREAIRDMKKLANMKARIILARRMRDLIFKALNLGSEYAAQADADEAMEDLTDAEAAALQQVMTWGFTEEAAQRALLAERRSTSTEDLAERLRIWLCLHLPEEEIPEAFAAHKGQFEVHKPKPKPAARDPKEVFLAWLREQMDAHLEDSEGLWASVEVLLRTEGDEEDRNEALEAAKAMLDADGFPADLLEELRSRWDNLWTEAVADGSASATSVPAVSQKDDSETVDVGDDNGDGNDIADETLGNSEEIVAEVPADIAPQKEASSRSFAPPSWFGWKADGVPKGIDGWQQSSQGQRMKKSREALPAFKVKDELAKLLASNQVVLVHGETGSGKTTQIGQFILDGPSDRPPRVVVTQPRRFAALSVARRVAEERGEDVGAKSVGYMVRGETKMHTQWCQLLFCTLGVLLRRVISQGDQQMFTSQDMTHLVLDEVHERSMDMDFVLTLLRHALPSRPELK</sequence>
<name>A0A9P1GJR1_9DINO</name>
<evidence type="ECO:0000313" key="9">
    <source>
        <dbReference type="EMBL" id="CAL4803748.1"/>
    </source>
</evidence>
<dbReference type="PANTHER" id="PTHR18934">
    <property type="entry name" value="ATP-DEPENDENT RNA HELICASE"/>
    <property type="match status" value="1"/>
</dbReference>
<evidence type="ECO:0000259" key="5">
    <source>
        <dbReference type="PROSITE" id="PS50103"/>
    </source>
</evidence>
<feature type="region of interest" description="Disordered" evidence="4">
    <location>
        <begin position="469"/>
        <end position="506"/>
    </location>
</feature>
<reference evidence="8" key="2">
    <citation type="submission" date="2024-04" db="EMBL/GenBank/DDBJ databases">
        <authorList>
            <person name="Chen Y."/>
            <person name="Shah S."/>
            <person name="Dougan E. K."/>
            <person name="Thang M."/>
            <person name="Chan C."/>
        </authorList>
    </citation>
    <scope>NUCLEOTIDE SEQUENCE [LARGE SCALE GENOMIC DNA]</scope>
</reference>
<evidence type="ECO:0000313" key="7">
    <source>
        <dbReference type="EMBL" id="CAI4016436.1"/>
    </source>
</evidence>
<feature type="zinc finger region" description="C3H1-type" evidence="3">
    <location>
        <begin position="181"/>
        <end position="208"/>
    </location>
</feature>
<keyword evidence="3" id="KW-0863">Zinc-finger</keyword>
<dbReference type="PROSITE" id="PS51192">
    <property type="entry name" value="HELICASE_ATP_BIND_1"/>
    <property type="match status" value="1"/>
</dbReference>
<evidence type="ECO:0000313" key="8">
    <source>
        <dbReference type="EMBL" id="CAL1169811.1"/>
    </source>
</evidence>
<evidence type="ECO:0000256" key="4">
    <source>
        <dbReference type="SAM" id="MobiDB-lite"/>
    </source>
</evidence>
<dbReference type="CDD" id="cd17917">
    <property type="entry name" value="DEXHc_RHA-like"/>
    <property type="match status" value="1"/>
</dbReference>
<dbReference type="EMBL" id="CAMXCT020006584">
    <property type="protein sequence ID" value="CAL1169811.1"/>
    <property type="molecule type" value="Genomic_DNA"/>
</dbReference>
<evidence type="ECO:0000256" key="3">
    <source>
        <dbReference type="PROSITE-ProRule" id="PRU00723"/>
    </source>
</evidence>
<keyword evidence="3" id="KW-0862">Zinc</keyword>
<feature type="compositionally biased region" description="Basic and acidic residues" evidence="4">
    <location>
        <begin position="241"/>
        <end position="259"/>
    </location>
</feature>
<organism evidence="7">
    <name type="scientific">Cladocopium goreaui</name>
    <dbReference type="NCBI Taxonomy" id="2562237"/>
    <lineage>
        <taxon>Eukaryota</taxon>
        <taxon>Sar</taxon>
        <taxon>Alveolata</taxon>
        <taxon>Dinophyceae</taxon>
        <taxon>Suessiales</taxon>
        <taxon>Symbiodiniaceae</taxon>
        <taxon>Cladocopium</taxon>
    </lineage>
</organism>
<dbReference type="InterPro" id="IPR011545">
    <property type="entry name" value="DEAD/DEAH_box_helicase_dom"/>
</dbReference>
<reference evidence="7" key="1">
    <citation type="submission" date="2022-10" db="EMBL/GenBank/DDBJ databases">
        <authorList>
            <person name="Chen Y."/>
            <person name="Dougan E. K."/>
            <person name="Chan C."/>
            <person name="Rhodes N."/>
            <person name="Thang M."/>
        </authorList>
    </citation>
    <scope>NUCLEOTIDE SEQUENCE</scope>
</reference>
<keyword evidence="2 9" id="KW-0067">ATP-binding</keyword>
<feature type="domain" description="C3H1-type" evidence="5">
    <location>
        <begin position="181"/>
        <end position="208"/>
    </location>
</feature>
<dbReference type="GO" id="GO:0003723">
    <property type="term" value="F:RNA binding"/>
    <property type="evidence" value="ECO:0007669"/>
    <property type="project" value="TreeGrafter"/>
</dbReference>
<keyword evidence="3" id="KW-0479">Metal-binding</keyword>
<keyword evidence="10" id="KW-1185">Reference proteome</keyword>
<feature type="region of interest" description="Disordered" evidence="4">
    <location>
        <begin position="207"/>
        <end position="259"/>
    </location>
</feature>
<evidence type="ECO:0000313" key="10">
    <source>
        <dbReference type="Proteomes" id="UP001152797"/>
    </source>
</evidence>
<evidence type="ECO:0000256" key="1">
    <source>
        <dbReference type="ARBA" id="ARBA00022801"/>
    </source>
</evidence>
<feature type="compositionally biased region" description="Acidic residues" evidence="4">
    <location>
        <begin position="486"/>
        <end position="502"/>
    </location>
</feature>
<dbReference type="InterPro" id="IPR027417">
    <property type="entry name" value="P-loop_NTPase"/>
</dbReference>
<protein>
    <submittedName>
        <fullName evidence="9">ATP-dependent RNA helicase DHX29</fullName>
    </submittedName>
</protein>
<dbReference type="EMBL" id="CAMXCT010006584">
    <property type="protein sequence ID" value="CAI4016436.1"/>
    <property type="molecule type" value="Genomic_DNA"/>
</dbReference>
<keyword evidence="2 9" id="KW-0547">Nucleotide-binding</keyword>
<feature type="compositionally biased region" description="Basic and acidic residues" evidence="4">
    <location>
        <begin position="10"/>
        <end position="23"/>
    </location>
</feature>
<dbReference type="Gene3D" id="3.40.50.300">
    <property type="entry name" value="P-loop containing nucleotide triphosphate hydrolases"/>
    <property type="match status" value="1"/>
</dbReference>
<dbReference type="SMART" id="SM00487">
    <property type="entry name" value="DEXDc"/>
    <property type="match status" value="1"/>
</dbReference>
<feature type="region of interest" description="Disordered" evidence="4">
    <location>
        <begin position="130"/>
        <end position="171"/>
    </location>
</feature>
<proteinExistence type="predicted"/>
<evidence type="ECO:0000259" key="6">
    <source>
        <dbReference type="PROSITE" id="PS51192"/>
    </source>
</evidence>
<feature type="non-terminal residue" evidence="7">
    <location>
        <position position="1"/>
    </location>
</feature>
<dbReference type="InterPro" id="IPR014001">
    <property type="entry name" value="Helicase_ATP-bd"/>
</dbReference>
<dbReference type="SUPFAM" id="SSF52540">
    <property type="entry name" value="P-loop containing nucleoside triphosphate hydrolases"/>
    <property type="match status" value="1"/>
</dbReference>
<feature type="region of interest" description="Disordered" evidence="4">
    <location>
        <begin position="1"/>
        <end position="27"/>
    </location>
</feature>
<gene>
    <name evidence="7" type="ORF">C1SCF055_LOCUS41181</name>
</gene>
<dbReference type="GO" id="GO:0005524">
    <property type="term" value="F:ATP binding"/>
    <property type="evidence" value="ECO:0007669"/>
    <property type="project" value="InterPro"/>
</dbReference>
<dbReference type="GO" id="GO:0008270">
    <property type="term" value="F:zinc ion binding"/>
    <property type="evidence" value="ECO:0007669"/>
    <property type="project" value="UniProtKB-KW"/>
</dbReference>
<dbReference type="InterPro" id="IPR000571">
    <property type="entry name" value="Znf_CCCH"/>
</dbReference>
<dbReference type="Proteomes" id="UP001152797">
    <property type="component" value="Unassembled WGS sequence"/>
</dbReference>
<accession>A0A9P1GJR1</accession>
<keyword evidence="1" id="KW-0378">Hydrolase</keyword>
<dbReference type="OrthoDB" id="10602820at2759"/>
<dbReference type="AlphaFoldDB" id="A0A9P1GJR1"/>
<dbReference type="PANTHER" id="PTHR18934:SF267">
    <property type="entry name" value="ATP-DEPENDENT RNA HELICASE YLR419W-RELATED"/>
    <property type="match status" value="1"/>
</dbReference>
<dbReference type="InterPro" id="IPR056328">
    <property type="entry name" value="DSRM_DHX29"/>
</dbReference>
<evidence type="ECO:0000256" key="2">
    <source>
        <dbReference type="ARBA" id="ARBA00022806"/>
    </source>
</evidence>
<dbReference type="GO" id="GO:0016787">
    <property type="term" value="F:hydrolase activity"/>
    <property type="evidence" value="ECO:0007669"/>
    <property type="project" value="UniProtKB-KW"/>
</dbReference>
<dbReference type="Pfam" id="PF24385">
    <property type="entry name" value="DSRM_DHX29"/>
    <property type="match status" value="1"/>
</dbReference>
<feature type="domain" description="Helicase ATP-binding" evidence="6">
    <location>
        <begin position="576"/>
        <end position="720"/>
    </location>
</feature>
<dbReference type="EMBL" id="CAMXCT030006584">
    <property type="protein sequence ID" value="CAL4803748.1"/>
    <property type="molecule type" value="Genomic_DNA"/>
</dbReference>
<feature type="compositionally biased region" description="Basic and acidic residues" evidence="4">
    <location>
        <begin position="215"/>
        <end position="225"/>
    </location>
</feature>